<reference evidence="2" key="1">
    <citation type="journal article" date="2015" name="MBio">
        <title>Genome-Resolved Metagenomic Analysis Reveals Roles for Candidate Phyla and Other Microbial Community Members in Biogeochemical Transformations in Oil Reservoirs.</title>
        <authorList>
            <person name="Hu P."/>
            <person name="Tom L."/>
            <person name="Singh A."/>
            <person name="Thomas B.C."/>
            <person name="Baker B.J."/>
            <person name="Piceno Y.M."/>
            <person name="Andersen G.L."/>
            <person name="Banfield J.F."/>
        </authorList>
    </citation>
    <scope>NUCLEOTIDE SEQUENCE [LARGE SCALE GENOMIC DNA]</scope>
</reference>
<evidence type="ECO:0000313" key="1">
    <source>
        <dbReference type="EMBL" id="KUK80003.1"/>
    </source>
</evidence>
<dbReference type="AlphaFoldDB" id="A0A101HN87"/>
<gene>
    <name evidence="1" type="ORF">XD94_1226</name>
</gene>
<comment type="caution">
    <text evidence="1">The sequence shown here is derived from an EMBL/GenBank/DDBJ whole genome shotgun (WGS) entry which is preliminary data.</text>
</comment>
<proteinExistence type="predicted"/>
<evidence type="ECO:0000313" key="2">
    <source>
        <dbReference type="Proteomes" id="UP000054092"/>
    </source>
</evidence>
<accession>A0A101HN87</accession>
<sequence length="90" mass="10590">MNNIDELLERLFEALESDTSDRTDEEKVKQALKTEFSENEREMLMGVLDSLFGEVTKMAENPKNYFFSNEQEKLDKYLAERDKKVDSTDQ</sequence>
<organism evidence="1 2">
    <name type="scientific">Mesotoga prima</name>
    <dbReference type="NCBI Taxonomy" id="1184387"/>
    <lineage>
        <taxon>Bacteria</taxon>
        <taxon>Thermotogati</taxon>
        <taxon>Thermotogota</taxon>
        <taxon>Thermotogae</taxon>
        <taxon>Kosmotogales</taxon>
        <taxon>Kosmotogaceae</taxon>
        <taxon>Mesotoga</taxon>
    </lineage>
</organism>
<protein>
    <submittedName>
        <fullName evidence="1">Uncharacterized protein</fullName>
    </submittedName>
</protein>
<dbReference type="PATRIC" id="fig|1184387.3.peg.1671"/>
<name>A0A101HN87_9BACT</name>
<dbReference type="Proteomes" id="UP000054092">
    <property type="component" value="Unassembled WGS sequence"/>
</dbReference>
<dbReference type="EMBL" id="LGGP01000219">
    <property type="protein sequence ID" value="KUK80003.1"/>
    <property type="molecule type" value="Genomic_DNA"/>
</dbReference>